<gene>
    <name evidence="5" type="ORF">JOF54_002489</name>
</gene>
<evidence type="ECO:0000256" key="3">
    <source>
        <dbReference type="ARBA" id="ARBA00022448"/>
    </source>
</evidence>
<accession>A0ABS4ZA23</accession>
<comment type="caution">
    <text evidence="5">The sequence shown here is derived from an EMBL/GenBank/DDBJ whole genome shotgun (WGS) entry which is preliminary data.</text>
</comment>
<evidence type="ECO:0000256" key="4">
    <source>
        <dbReference type="ARBA" id="ARBA00022729"/>
    </source>
</evidence>
<comment type="subcellular location">
    <subcellularLocation>
        <location evidence="1">Cell envelope</location>
    </subcellularLocation>
</comment>
<reference evidence="5 6" key="1">
    <citation type="submission" date="2021-03" db="EMBL/GenBank/DDBJ databases">
        <title>Sequencing the genomes of 1000 actinobacteria strains.</title>
        <authorList>
            <person name="Klenk H.-P."/>
        </authorList>
    </citation>
    <scope>NUCLEOTIDE SEQUENCE [LARGE SCALE GENOMIC DNA]</scope>
    <source>
        <strain evidence="5 6">DSM 12936</strain>
    </source>
</reference>
<protein>
    <submittedName>
        <fullName evidence="5">Multiple sugar transport system substrate-binding protein</fullName>
    </submittedName>
</protein>
<evidence type="ECO:0000256" key="1">
    <source>
        <dbReference type="ARBA" id="ARBA00004196"/>
    </source>
</evidence>
<dbReference type="Pfam" id="PF13416">
    <property type="entry name" value="SBP_bac_8"/>
    <property type="match status" value="1"/>
</dbReference>
<comment type="similarity">
    <text evidence="2">Belongs to the bacterial solute-binding protein 1 family.</text>
</comment>
<dbReference type="InterPro" id="IPR050490">
    <property type="entry name" value="Bact_solute-bd_prot1"/>
</dbReference>
<proteinExistence type="inferred from homology"/>
<dbReference type="PANTHER" id="PTHR43649:SF31">
    <property type="entry name" value="SN-GLYCEROL-3-PHOSPHATE-BINDING PERIPLASMIC PROTEIN UGPB"/>
    <property type="match status" value="1"/>
</dbReference>
<dbReference type="PROSITE" id="PS51318">
    <property type="entry name" value="TAT"/>
    <property type="match status" value="1"/>
</dbReference>
<dbReference type="PANTHER" id="PTHR43649">
    <property type="entry name" value="ARABINOSE-BINDING PROTEIN-RELATED"/>
    <property type="match status" value="1"/>
</dbReference>
<dbReference type="Gene3D" id="3.40.190.10">
    <property type="entry name" value="Periplasmic binding protein-like II"/>
    <property type="match status" value="1"/>
</dbReference>
<evidence type="ECO:0000256" key="2">
    <source>
        <dbReference type="ARBA" id="ARBA00008520"/>
    </source>
</evidence>
<evidence type="ECO:0000313" key="5">
    <source>
        <dbReference type="EMBL" id="MBP2417567.1"/>
    </source>
</evidence>
<dbReference type="EMBL" id="JAGIOB010000001">
    <property type="protein sequence ID" value="MBP2417567.1"/>
    <property type="molecule type" value="Genomic_DNA"/>
</dbReference>
<dbReference type="SUPFAM" id="SSF53850">
    <property type="entry name" value="Periplasmic binding protein-like II"/>
    <property type="match status" value="1"/>
</dbReference>
<dbReference type="RefSeq" id="WP_210056242.1">
    <property type="nucleotide sequence ID" value="NZ_BAAAMH010000003.1"/>
</dbReference>
<dbReference type="InterPro" id="IPR006311">
    <property type="entry name" value="TAT_signal"/>
</dbReference>
<evidence type="ECO:0000313" key="6">
    <source>
        <dbReference type="Proteomes" id="UP000758168"/>
    </source>
</evidence>
<keyword evidence="4" id="KW-0732">Signal</keyword>
<keyword evidence="6" id="KW-1185">Reference proteome</keyword>
<dbReference type="Proteomes" id="UP000758168">
    <property type="component" value="Unassembled WGS sequence"/>
</dbReference>
<dbReference type="InterPro" id="IPR006059">
    <property type="entry name" value="SBP"/>
</dbReference>
<keyword evidence="3" id="KW-0813">Transport</keyword>
<organism evidence="5 6">
    <name type="scientific">Microlunatus capsulatus</name>
    <dbReference type="NCBI Taxonomy" id="99117"/>
    <lineage>
        <taxon>Bacteria</taxon>
        <taxon>Bacillati</taxon>
        <taxon>Actinomycetota</taxon>
        <taxon>Actinomycetes</taxon>
        <taxon>Propionibacteriales</taxon>
        <taxon>Propionibacteriaceae</taxon>
        <taxon>Microlunatus</taxon>
    </lineage>
</organism>
<name>A0ABS4ZA23_9ACTN</name>
<sequence length="450" mass="49523">MPHPLLPGATAPQLTRRTVLGGLAASALAVAGCSSGGDAPASAPAATSTQVVGRTELAVYAWTNGPTIDDNFKKRVALFNQEFSGKYTAKINFLPYDQYWQKIQLQYAAKKPFDIYFWDVQAYAHYKKGLIFNEQTAVDGTPMVDQATYPTALYDPWRFDGKNLFCVPDSLQTMMLYYNKDHFDEAGLDYPDATWTWDKVVETAPMLQKSSGGKVTRWGLDIGALGIWWGLQSLAWAAGTAFVDKALEPAAFQMTDPKVVEALRYVQDLMWSKHVAPRPEERAAVSQNNGGFASGAFSMIPDGSWSIASYQQMKANWAVAPLPSYQGQSVAPYWMGGWVIPKDSGALSAAQTFALWSATTFQKTMATNHDWIPLENAARTSDEMLQGMPDGFSEAMTNLPKARIGDFYTTNMQQIFNEVFGTNVDLLLNNKLTPEAAAQKMQDAATKLLA</sequence>
<keyword evidence="5" id="KW-0762">Sugar transport</keyword>